<dbReference type="EMBL" id="JBCLYO010000001">
    <property type="protein sequence ID" value="KAL0096503.1"/>
    <property type="molecule type" value="Genomic_DNA"/>
</dbReference>
<feature type="domain" description="CCR4-NOT transcription complex subunit 1-like NOT1 connector" evidence="2">
    <location>
        <begin position="75"/>
        <end position="254"/>
    </location>
</feature>
<evidence type="ECO:0000259" key="1">
    <source>
        <dbReference type="Pfam" id="PF04054"/>
    </source>
</evidence>
<dbReference type="Proteomes" id="UP001448207">
    <property type="component" value="Unassembled WGS sequence"/>
</dbReference>
<comment type="caution">
    <text evidence="3">The sequence shown here is derived from an EMBL/GenBank/DDBJ whole genome shotgun (WGS) entry which is preliminary data.</text>
</comment>
<dbReference type="Gene3D" id="1.25.40.790">
    <property type="match status" value="1"/>
</dbReference>
<gene>
    <name evidence="3" type="ORF">J3Q64DRAFT_1708019</name>
</gene>
<keyword evidence="4" id="KW-1185">Reference proteome</keyword>
<proteinExistence type="predicted"/>
<dbReference type="InterPro" id="IPR055454">
    <property type="entry name" value="CNOT1-like_NOT1_connector"/>
</dbReference>
<evidence type="ECO:0000313" key="4">
    <source>
        <dbReference type="Proteomes" id="UP001448207"/>
    </source>
</evidence>
<protein>
    <submittedName>
        <fullName evidence="3">Not1 transcription factor</fullName>
    </submittedName>
</protein>
<dbReference type="InterPro" id="IPR007196">
    <property type="entry name" value="CCR4-Not_Not1_C"/>
</dbReference>
<accession>A0ABR3BD68</accession>
<dbReference type="PANTHER" id="PTHR13162:SF8">
    <property type="entry name" value="CCR4-NOT TRANSCRIPTION COMPLEX SUBUNIT 1"/>
    <property type="match status" value="1"/>
</dbReference>
<dbReference type="Pfam" id="PF25097">
    <property type="entry name" value="ARM_Cnot1"/>
    <property type="match status" value="1"/>
</dbReference>
<sequence length="773" mass="88265">MPSPNYSVPYSKLKLYDMFAHKPVNSQPAVPHPPSPQPPIQTTFSPESDFLNAPLLPTVSFNENLMAKLEQMLLELDRLIRQCPMPSCALLPPNHDICLLMRQIPLVISQSTNLLQTMQTFVEKVVYMLYKSQTPFALEAYTGFLQSLFELSVHVGKEALSWIVYADDERKYNAPVIAMLLRHEMLPLEIYDGQTAKLIQNKADGVIDFAADLVRLCLLSPSPVTFLEDHALTLAALNVLVKEEEATASVIALMTDLGNLVEAPYLDLKKTNDSGGGYIGSSGQGCLELRLLLAEWMRLCQHPMVTDQLCSQLATKVLNTTRDQNDRCFFFRLCTETCVHHFLSFKTQSASFRRRALQLIDSYAKLVAYMVRLETGEDDKKAKVTLVSHALSVVTLVLAQHHEKRQVNFNQKPFLRILSSLFCELNKLKNKSIESSIILAYSDTLYMLQPLNFPGFAFSWLQLLSHRTFVPQLLVANHTQGWALCQKLVLVLLRFLRPLLETRVLQRATRAFYRGTLRFLVVLLHDFPEFLSDNYMVFSQCIPHGCIQLRNLVLSAFPRVMHLPDPFTPDLCLSSLPESRQEPLVVMSYSEILMNNGRLDESVDRYVCKKEGLAVFGKNILETLKTSEGYDLNLLTAFVLYLGSQTALEECSIAENPSVRAYKYLLSRMSPQGTYYLLNSLVDHLRYPNSHTYFFSTALLYLFEEQPEMIKEQITRVLLERLIVNRPHPWGLLATFIELIKKPTFWEYDFVRCSPDIERLFDNVSRSIKRTAV</sequence>
<dbReference type="InterPro" id="IPR040398">
    <property type="entry name" value="Not1"/>
</dbReference>
<feature type="domain" description="CCR4-Not complex component Not1 C-terminal" evidence="1">
    <location>
        <begin position="422"/>
        <end position="764"/>
    </location>
</feature>
<dbReference type="Gene3D" id="1.25.40.800">
    <property type="match status" value="1"/>
</dbReference>
<reference evidence="3 4" key="1">
    <citation type="submission" date="2024-04" db="EMBL/GenBank/DDBJ databases">
        <title>Symmetric and asymmetric DNA N6-adenine methylation regulates different biological responses in Mucorales.</title>
        <authorList>
            <consortium name="Lawrence Berkeley National Laboratory"/>
            <person name="Lax C."/>
            <person name="Mondo S.J."/>
            <person name="Osorio-Concepcion M."/>
            <person name="Muszewska A."/>
            <person name="Corrochano-Luque M."/>
            <person name="Gutierrez G."/>
            <person name="Riley R."/>
            <person name="Lipzen A."/>
            <person name="Guo J."/>
            <person name="Hundley H."/>
            <person name="Amirebrahimi M."/>
            <person name="Ng V."/>
            <person name="Lorenzo-Gutierrez D."/>
            <person name="Binder U."/>
            <person name="Yang J."/>
            <person name="Song Y."/>
            <person name="Canovas D."/>
            <person name="Navarro E."/>
            <person name="Freitag M."/>
            <person name="Gabaldon T."/>
            <person name="Grigoriev I.V."/>
            <person name="Corrochano L.M."/>
            <person name="Nicolas F.E."/>
            <person name="Garre V."/>
        </authorList>
    </citation>
    <scope>NUCLEOTIDE SEQUENCE [LARGE SCALE GENOMIC DNA]</scope>
    <source>
        <strain evidence="3 4">L51</strain>
    </source>
</reference>
<organism evidence="3 4">
    <name type="scientific">Phycomyces blakesleeanus</name>
    <dbReference type="NCBI Taxonomy" id="4837"/>
    <lineage>
        <taxon>Eukaryota</taxon>
        <taxon>Fungi</taxon>
        <taxon>Fungi incertae sedis</taxon>
        <taxon>Mucoromycota</taxon>
        <taxon>Mucoromycotina</taxon>
        <taxon>Mucoromycetes</taxon>
        <taxon>Mucorales</taxon>
        <taxon>Phycomycetaceae</taxon>
        <taxon>Phycomyces</taxon>
    </lineage>
</organism>
<dbReference type="CDD" id="cd20710">
    <property type="entry name" value="NOT1_connector"/>
    <property type="match status" value="1"/>
</dbReference>
<evidence type="ECO:0000313" key="3">
    <source>
        <dbReference type="EMBL" id="KAL0096503.1"/>
    </source>
</evidence>
<name>A0ABR3BD68_PHYBL</name>
<dbReference type="PANTHER" id="PTHR13162">
    <property type="entry name" value="CCR4-NOT TRANSCRIPTION COMPLEX"/>
    <property type="match status" value="1"/>
</dbReference>
<evidence type="ECO:0000259" key="2">
    <source>
        <dbReference type="Pfam" id="PF25097"/>
    </source>
</evidence>
<dbReference type="Pfam" id="PF04054">
    <property type="entry name" value="Not1"/>
    <property type="match status" value="1"/>
</dbReference>